<reference evidence="1" key="1">
    <citation type="journal article" date="2021" name="Genome Biol. Evol.">
        <title>A High-Quality Reference Genome for a Parasitic Bivalve with Doubly Uniparental Inheritance (Bivalvia: Unionida).</title>
        <authorList>
            <person name="Smith C.H."/>
        </authorList>
    </citation>
    <scope>NUCLEOTIDE SEQUENCE</scope>
    <source>
        <strain evidence="1">CHS0354</strain>
    </source>
</reference>
<feature type="non-terminal residue" evidence="1">
    <location>
        <position position="78"/>
    </location>
</feature>
<reference evidence="1" key="2">
    <citation type="journal article" date="2021" name="Genome Biol. Evol.">
        <title>Developing a high-quality reference genome for a parasitic bivalve with doubly uniparental inheritance (Bivalvia: Unionida).</title>
        <authorList>
            <person name="Smith C.H."/>
        </authorList>
    </citation>
    <scope>NUCLEOTIDE SEQUENCE</scope>
    <source>
        <strain evidence="1">CHS0354</strain>
        <tissue evidence="1">Mantle</tissue>
    </source>
</reference>
<proteinExistence type="predicted"/>
<protein>
    <submittedName>
        <fullName evidence="1">Uncharacterized protein</fullName>
    </submittedName>
</protein>
<comment type="caution">
    <text evidence="1">The sequence shown here is derived from an EMBL/GenBank/DDBJ whole genome shotgun (WGS) entry which is preliminary data.</text>
</comment>
<keyword evidence="2" id="KW-1185">Reference proteome</keyword>
<accession>A0AAE0W6G2</accession>
<evidence type="ECO:0000313" key="2">
    <source>
        <dbReference type="Proteomes" id="UP001195483"/>
    </source>
</evidence>
<dbReference type="EMBL" id="JAEAOA010000389">
    <property type="protein sequence ID" value="KAK3601995.1"/>
    <property type="molecule type" value="Genomic_DNA"/>
</dbReference>
<organism evidence="1 2">
    <name type="scientific">Potamilus streckersoni</name>
    <dbReference type="NCBI Taxonomy" id="2493646"/>
    <lineage>
        <taxon>Eukaryota</taxon>
        <taxon>Metazoa</taxon>
        <taxon>Spiralia</taxon>
        <taxon>Lophotrochozoa</taxon>
        <taxon>Mollusca</taxon>
        <taxon>Bivalvia</taxon>
        <taxon>Autobranchia</taxon>
        <taxon>Heteroconchia</taxon>
        <taxon>Palaeoheterodonta</taxon>
        <taxon>Unionida</taxon>
        <taxon>Unionoidea</taxon>
        <taxon>Unionidae</taxon>
        <taxon>Ambleminae</taxon>
        <taxon>Lampsilini</taxon>
        <taxon>Potamilus</taxon>
    </lineage>
</organism>
<reference evidence="1" key="3">
    <citation type="submission" date="2023-05" db="EMBL/GenBank/DDBJ databases">
        <authorList>
            <person name="Smith C.H."/>
        </authorList>
    </citation>
    <scope>NUCLEOTIDE SEQUENCE</scope>
    <source>
        <strain evidence="1">CHS0354</strain>
        <tissue evidence="1">Mantle</tissue>
    </source>
</reference>
<evidence type="ECO:0000313" key="1">
    <source>
        <dbReference type="EMBL" id="KAK3601995.1"/>
    </source>
</evidence>
<name>A0AAE0W6G2_9BIVA</name>
<dbReference type="AlphaFoldDB" id="A0AAE0W6G2"/>
<dbReference type="Proteomes" id="UP001195483">
    <property type="component" value="Unassembled WGS sequence"/>
</dbReference>
<gene>
    <name evidence="1" type="ORF">CHS0354_005524</name>
</gene>
<sequence>MMFPVVGLSVGDRLFLLAASERHPLGVRGLGEKLKCGRAECLQGGEKSSRPMRNQEGTSVFFYSDTVRLGSIGNRPRK</sequence>